<proteinExistence type="inferred from homology"/>
<evidence type="ECO:0008006" key="8">
    <source>
        <dbReference type="Google" id="ProtNLM"/>
    </source>
</evidence>
<dbReference type="AlphaFoldDB" id="A0A0G4HXW1"/>
<gene>
    <name evidence="7" type="ORF">Cvel_9357</name>
</gene>
<dbReference type="FunFam" id="1.10.10.10:FF:000116">
    <property type="entry name" value="DNA-directed RNA polymerase III subunit RPC6"/>
    <property type="match status" value="1"/>
</dbReference>
<evidence type="ECO:0000256" key="3">
    <source>
        <dbReference type="ARBA" id="ARBA00022478"/>
    </source>
</evidence>
<evidence type="ECO:0000256" key="5">
    <source>
        <dbReference type="ARBA" id="ARBA00023242"/>
    </source>
</evidence>
<dbReference type="GO" id="GO:0006383">
    <property type="term" value="P:transcription by RNA polymerase III"/>
    <property type="evidence" value="ECO:0007669"/>
    <property type="project" value="InterPro"/>
</dbReference>
<feature type="compositionally biased region" description="Low complexity" evidence="6">
    <location>
        <begin position="311"/>
        <end position="321"/>
    </location>
</feature>
<comment type="similarity">
    <text evidence="2">Belongs to the eukaryotic RPC34/RPC39 RNA polymerase subunit family.</text>
</comment>
<dbReference type="InterPro" id="IPR036388">
    <property type="entry name" value="WH-like_DNA-bd_sf"/>
</dbReference>
<evidence type="ECO:0000256" key="1">
    <source>
        <dbReference type="ARBA" id="ARBA00004123"/>
    </source>
</evidence>
<dbReference type="VEuPathDB" id="CryptoDB:Cvel_9357"/>
<reference evidence="7" key="1">
    <citation type="submission" date="2014-11" db="EMBL/GenBank/DDBJ databases">
        <authorList>
            <person name="Otto D Thomas"/>
            <person name="Naeem Raeece"/>
        </authorList>
    </citation>
    <scope>NUCLEOTIDE SEQUENCE</scope>
</reference>
<dbReference type="Pfam" id="PF05158">
    <property type="entry name" value="RNA_pol_Rpc34"/>
    <property type="match status" value="1"/>
</dbReference>
<evidence type="ECO:0000256" key="4">
    <source>
        <dbReference type="ARBA" id="ARBA00023163"/>
    </source>
</evidence>
<name>A0A0G4HXW1_9ALVE</name>
<dbReference type="PANTHER" id="PTHR12780">
    <property type="entry name" value="RNA POLYMERASE III DNA DIRECTED , 39KD SUBUNIT-RELATED"/>
    <property type="match status" value="1"/>
</dbReference>
<protein>
    <recommendedName>
        <fullName evidence="8">DNA-directed RNA polymerase III subunit RPC6</fullName>
    </recommendedName>
</protein>
<sequence length="379" mass="41695">MALSSDAQELLQVIKQYQDGSSQDILQKQLDWAPEKLMNVLGDLTKKNLLTVFRNRQNKPLWKYQSPESSQKYQGLNAQDRLVLQTIEKAGNMGVWQRDLKFQTNLSPPILAKSLKNLETKRFIKAVKSVHAKNRKVYMLYNLEPNKEVSGGVWYRDATFDAELIEDFRRHSLQYIKNQPYASLSQIAKYLSSLAVMTDLSESAVEGVLRTLELEGLISKQRSVKTQEYCYAFIKWPSGPLDALTEIPCASCPVWQECSYHEGARVSPSNCEYLSKWLHLSFEVPPHHYGDSGHPLLSGDRQRGAGALQLAGASSGSQLGPAGRGAGGVAAAAASGGPPGPGASSVTLVHRNIPGGDQQPGDQTGANSRHSNDHIASMF</sequence>
<dbReference type="InterPro" id="IPR016049">
    <property type="entry name" value="RNA_pol_Rpc34-like"/>
</dbReference>
<dbReference type="GO" id="GO:0005654">
    <property type="term" value="C:nucleoplasm"/>
    <property type="evidence" value="ECO:0007669"/>
    <property type="project" value="UniProtKB-ARBA"/>
</dbReference>
<comment type="subcellular location">
    <subcellularLocation>
        <location evidence="1">Nucleus</location>
    </subcellularLocation>
</comment>
<dbReference type="GO" id="GO:0005737">
    <property type="term" value="C:cytoplasm"/>
    <property type="evidence" value="ECO:0007669"/>
    <property type="project" value="UniProtKB-ARBA"/>
</dbReference>
<keyword evidence="5" id="KW-0539">Nucleus</keyword>
<keyword evidence="4" id="KW-0804">Transcription</keyword>
<dbReference type="GO" id="GO:0005666">
    <property type="term" value="C:RNA polymerase III complex"/>
    <property type="evidence" value="ECO:0007669"/>
    <property type="project" value="InterPro"/>
</dbReference>
<organism evidence="7">
    <name type="scientific">Chromera velia CCMP2878</name>
    <dbReference type="NCBI Taxonomy" id="1169474"/>
    <lineage>
        <taxon>Eukaryota</taxon>
        <taxon>Sar</taxon>
        <taxon>Alveolata</taxon>
        <taxon>Colpodellida</taxon>
        <taxon>Chromeraceae</taxon>
        <taxon>Chromera</taxon>
    </lineage>
</organism>
<keyword evidence="3" id="KW-0240">DNA-directed RNA polymerase</keyword>
<dbReference type="EMBL" id="CDMZ01004306">
    <property type="protein sequence ID" value="CEM49343.1"/>
    <property type="molecule type" value="Genomic_DNA"/>
</dbReference>
<accession>A0A0G4HXW1</accession>
<dbReference type="Gene3D" id="1.10.10.10">
    <property type="entry name" value="Winged helix-like DNA-binding domain superfamily/Winged helix DNA-binding domain"/>
    <property type="match status" value="2"/>
</dbReference>
<dbReference type="InterPro" id="IPR036390">
    <property type="entry name" value="WH_DNA-bd_sf"/>
</dbReference>
<feature type="compositionally biased region" description="Low complexity" evidence="6">
    <location>
        <begin position="354"/>
        <end position="363"/>
    </location>
</feature>
<evidence type="ECO:0000313" key="7">
    <source>
        <dbReference type="EMBL" id="CEM49343.1"/>
    </source>
</evidence>
<feature type="region of interest" description="Disordered" evidence="6">
    <location>
        <begin position="311"/>
        <end position="379"/>
    </location>
</feature>
<dbReference type="SUPFAM" id="SSF46785">
    <property type="entry name" value="Winged helix' DNA-binding domain"/>
    <property type="match status" value="1"/>
</dbReference>
<evidence type="ECO:0000256" key="2">
    <source>
        <dbReference type="ARBA" id="ARBA00011038"/>
    </source>
</evidence>
<evidence type="ECO:0000256" key="6">
    <source>
        <dbReference type="SAM" id="MobiDB-lite"/>
    </source>
</evidence>
<dbReference type="InterPro" id="IPR007832">
    <property type="entry name" value="RNA_pol_Rpc34"/>
</dbReference>
<dbReference type="PhylomeDB" id="A0A0G4HXW1"/>